<organism evidence="1 2">
    <name type="scientific">Sphaerodactylus townsendi</name>
    <dbReference type="NCBI Taxonomy" id="933632"/>
    <lineage>
        <taxon>Eukaryota</taxon>
        <taxon>Metazoa</taxon>
        <taxon>Chordata</taxon>
        <taxon>Craniata</taxon>
        <taxon>Vertebrata</taxon>
        <taxon>Euteleostomi</taxon>
        <taxon>Lepidosauria</taxon>
        <taxon>Squamata</taxon>
        <taxon>Bifurcata</taxon>
        <taxon>Gekkota</taxon>
        <taxon>Sphaerodactylidae</taxon>
        <taxon>Sphaerodactylus</taxon>
    </lineage>
</organism>
<dbReference type="Proteomes" id="UP000827872">
    <property type="component" value="Linkage Group LG03"/>
</dbReference>
<name>A0ACB8EKB7_9SAUR</name>
<keyword evidence="2" id="KW-1185">Reference proteome</keyword>
<dbReference type="EMBL" id="CM037616">
    <property type="protein sequence ID" value="KAH7992940.1"/>
    <property type="molecule type" value="Genomic_DNA"/>
</dbReference>
<accession>A0ACB8EKB7</accession>
<reference evidence="1" key="1">
    <citation type="submission" date="2021-08" db="EMBL/GenBank/DDBJ databases">
        <title>The first chromosome-level gecko genome reveals the dynamic sex chromosomes of Neotropical dwarf geckos (Sphaerodactylidae: Sphaerodactylus).</title>
        <authorList>
            <person name="Pinto B.J."/>
            <person name="Keating S.E."/>
            <person name="Gamble T."/>
        </authorList>
    </citation>
    <scope>NUCLEOTIDE SEQUENCE</scope>
    <source>
        <strain evidence="1">TG3544</strain>
    </source>
</reference>
<evidence type="ECO:0000313" key="2">
    <source>
        <dbReference type="Proteomes" id="UP000827872"/>
    </source>
</evidence>
<sequence length="136" mass="15872">MFVYMGWDKKDAYQTSMIRTSSLCVSVCLQKVGIWEQGKLDQVYSAGRGPLTPHCLSGESHSCIERAAVCPTGRSILVPYRCLYIFSYGTNSSSREVKKIKCHKNWIWSKYWKIFYLRIPQWISRMEARQLFISKK</sequence>
<comment type="caution">
    <text evidence="1">The sequence shown here is derived from an EMBL/GenBank/DDBJ whole genome shotgun (WGS) entry which is preliminary data.</text>
</comment>
<evidence type="ECO:0000313" key="1">
    <source>
        <dbReference type="EMBL" id="KAH7992940.1"/>
    </source>
</evidence>
<protein>
    <submittedName>
        <fullName evidence="1">Uncharacterized protein</fullName>
    </submittedName>
</protein>
<gene>
    <name evidence="1" type="ORF">K3G42_028307</name>
</gene>
<proteinExistence type="predicted"/>